<evidence type="ECO:0000313" key="2">
    <source>
        <dbReference type="Proteomes" id="UP000198211"/>
    </source>
</evidence>
<sequence length="68" mass="7631">MDQLTAMSWSEEIWGKASAKTIAHCWRHTQLVLSIDDNEYSSNGEPNIAIMDLAATFTQMSTVDLSMH</sequence>
<dbReference type="AlphaFoldDB" id="A0A225VG88"/>
<dbReference type="Proteomes" id="UP000198211">
    <property type="component" value="Unassembled WGS sequence"/>
</dbReference>
<comment type="caution">
    <text evidence="1">The sequence shown here is derived from an EMBL/GenBank/DDBJ whole genome shotgun (WGS) entry which is preliminary data.</text>
</comment>
<accession>A0A225VG88</accession>
<dbReference type="EMBL" id="NBNE01005009">
    <property type="protein sequence ID" value="OWZ04355.1"/>
    <property type="molecule type" value="Genomic_DNA"/>
</dbReference>
<protein>
    <submittedName>
        <fullName evidence="1">Uncharacterized protein</fullName>
    </submittedName>
</protein>
<reference evidence="2" key="1">
    <citation type="submission" date="2017-03" db="EMBL/GenBank/DDBJ databases">
        <title>Phytopthora megakarya and P. palmivora, two closely related causual agents of cacao black pod achieved similar genome size and gene model numbers by different mechanisms.</title>
        <authorList>
            <person name="Ali S."/>
            <person name="Shao J."/>
            <person name="Larry D.J."/>
            <person name="Kronmiller B."/>
            <person name="Shen D."/>
            <person name="Strem M.D."/>
            <person name="Melnick R.L."/>
            <person name="Guiltinan M.J."/>
            <person name="Tyler B.M."/>
            <person name="Meinhardt L.W."/>
            <person name="Bailey B.A."/>
        </authorList>
    </citation>
    <scope>NUCLEOTIDE SEQUENCE [LARGE SCALE GENOMIC DNA]</scope>
    <source>
        <strain evidence="2">zdho120</strain>
    </source>
</reference>
<keyword evidence="2" id="KW-1185">Reference proteome</keyword>
<proteinExistence type="predicted"/>
<gene>
    <name evidence="1" type="ORF">PHMEG_00023754</name>
</gene>
<name>A0A225VG88_9STRA</name>
<evidence type="ECO:0000313" key="1">
    <source>
        <dbReference type="EMBL" id="OWZ04355.1"/>
    </source>
</evidence>
<organism evidence="1 2">
    <name type="scientific">Phytophthora megakarya</name>
    <dbReference type="NCBI Taxonomy" id="4795"/>
    <lineage>
        <taxon>Eukaryota</taxon>
        <taxon>Sar</taxon>
        <taxon>Stramenopiles</taxon>
        <taxon>Oomycota</taxon>
        <taxon>Peronosporomycetes</taxon>
        <taxon>Peronosporales</taxon>
        <taxon>Peronosporaceae</taxon>
        <taxon>Phytophthora</taxon>
    </lineage>
</organism>